<evidence type="ECO:0000313" key="2">
    <source>
        <dbReference type="EMBL" id="RHN73189.1"/>
    </source>
</evidence>
<dbReference type="EMBL" id="CM001218">
    <property type="protein sequence ID" value="KEH37241.1"/>
    <property type="molecule type" value="Genomic_DNA"/>
</dbReference>
<accession>A0A072V6J3</accession>
<dbReference type="AlphaFoldDB" id="A0A072V6J3"/>
<dbReference type="PANTHER" id="PTHR31704:SF49">
    <property type="entry name" value="MYB_SANT-LIKE DOMAIN-CONTAINING PROTEIN"/>
    <property type="match status" value="1"/>
</dbReference>
<evidence type="ECO:0000313" key="5">
    <source>
        <dbReference type="Proteomes" id="UP000265566"/>
    </source>
</evidence>
<dbReference type="EnsemblPlants" id="KEH37241">
    <property type="protein sequence ID" value="KEH37241"/>
    <property type="gene ID" value="MTR_2g436540"/>
</dbReference>
<dbReference type="HOGENOM" id="CLU_1167366_0_0_1"/>
<proteinExistence type="predicted"/>
<keyword evidence="4" id="KW-1185">Reference proteome</keyword>
<evidence type="ECO:0000313" key="3">
    <source>
        <dbReference type="EnsemblPlants" id="KEH37241"/>
    </source>
</evidence>
<reference evidence="5" key="4">
    <citation type="journal article" date="2018" name="Nat. Plants">
        <title>Whole-genome landscape of Medicago truncatula symbiotic genes.</title>
        <authorList>
            <person name="Pecrix Y."/>
            <person name="Staton S.E."/>
            <person name="Sallet E."/>
            <person name="Lelandais-Briere C."/>
            <person name="Moreau S."/>
            <person name="Carrere S."/>
            <person name="Blein T."/>
            <person name="Jardinaud M.F."/>
            <person name="Latrasse D."/>
            <person name="Zouine M."/>
            <person name="Zahm M."/>
            <person name="Kreplak J."/>
            <person name="Mayjonade B."/>
            <person name="Satge C."/>
            <person name="Perez M."/>
            <person name="Cauet S."/>
            <person name="Marande W."/>
            <person name="Chantry-Darmon C."/>
            <person name="Lopez-Roques C."/>
            <person name="Bouchez O."/>
            <person name="Berard A."/>
            <person name="Debelle F."/>
            <person name="Munos S."/>
            <person name="Bendahmane A."/>
            <person name="Berges H."/>
            <person name="Niebel A."/>
            <person name="Buitink J."/>
            <person name="Frugier F."/>
            <person name="Benhamed M."/>
            <person name="Crespi M."/>
            <person name="Gouzy J."/>
            <person name="Gamas P."/>
        </authorList>
    </citation>
    <scope>NUCLEOTIDE SEQUENCE [LARGE SCALE GENOMIC DNA]</scope>
    <source>
        <strain evidence="5">cv. Jemalong A17</strain>
    </source>
</reference>
<protein>
    <submittedName>
        <fullName evidence="1">Myb/SANT-like DNA-binding domain protein</fullName>
    </submittedName>
</protein>
<reference evidence="3" key="3">
    <citation type="submission" date="2015-04" db="UniProtKB">
        <authorList>
            <consortium name="EnsemblPlants"/>
        </authorList>
    </citation>
    <scope>IDENTIFICATION</scope>
    <source>
        <strain evidence="3">cv. Jemalong A17</strain>
    </source>
</reference>
<dbReference type="GO" id="GO:0003677">
    <property type="term" value="F:DNA binding"/>
    <property type="evidence" value="ECO:0007669"/>
    <property type="project" value="UniProtKB-KW"/>
</dbReference>
<name>A0A072V6J3_MEDTR</name>
<gene>
    <name evidence="3" type="primary">25488114</name>
    <name evidence="1" type="ordered locus">MTR_2g436540</name>
    <name evidence="2" type="ORF">MtrunA17_Chr2g0295811</name>
</gene>
<reference evidence="2" key="5">
    <citation type="journal article" date="2018" name="Nat. Plants">
        <title>Whole-genome landscape of Medicago truncatula symbiotic genes.</title>
        <authorList>
            <person name="Pecrix Y."/>
            <person name="Gamas P."/>
            <person name="Carrere S."/>
        </authorList>
    </citation>
    <scope>NUCLEOTIDE SEQUENCE</scope>
    <source>
        <tissue evidence="2">Leaves</tissue>
    </source>
</reference>
<reference evidence="1 4" key="2">
    <citation type="journal article" date="2014" name="BMC Genomics">
        <title>An improved genome release (version Mt4.0) for the model legume Medicago truncatula.</title>
        <authorList>
            <person name="Tang H."/>
            <person name="Krishnakumar V."/>
            <person name="Bidwell S."/>
            <person name="Rosen B."/>
            <person name="Chan A."/>
            <person name="Zhou S."/>
            <person name="Gentzbittel L."/>
            <person name="Childs K.L."/>
            <person name="Yandell M."/>
            <person name="Gundlach H."/>
            <person name="Mayer K.F."/>
            <person name="Schwartz D.C."/>
            <person name="Town C.D."/>
        </authorList>
    </citation>
    <scope>GENOME REANNOTATION</scope>
    <source>
        <strain evidence="1">A17</strain>
        <strain evidence="3 4">cv. Jemalong A17</strain>
    </source>
</reference>
<dbReference type="PANTHER" id="PTHR31704">
    <property type="entry name" value="MYB/SANT-LIKE DNA-BINDING DOMAIN PROTEIN-RELATED"/>
    <property type="match status" value="1"/>
</dbReference>
<dbReference type="Gramene" id="rna8977">
    <property type="protein sequence ID" value="RHN73189.1"/>
    <property type="gene ID" value="gene8977"/>
</dbReference>
<dbReference type="Proteomes" id="UP000265566">
    <property type="component" value="Chromosome 2"/>
</dbReference>
<keyword evidence="1" id="KW-0238">DNA-binding</keyword>
<reference evidence="1 4" key="1">
    <citation type="journal article" date="2011" name="Nature">
        <title>The Medicago genome provides insight into the evolution of rhizobial symbioses.</title>
        <authorList>
            <person name="Young N.D."/>
            <person name="Debelle F."/>
            <person name="Oldroyd G.E."/>
            <person name="Geurts R."/>
            <person name="Cannon S.B."/>
            <person name="Udvardi M.K."/>
            <person name="Benedito V.A."/>
            <person name="Mayer K.F."/>
            <person name="Gouzy J."/>
            <person name="Schoof H."/>
            <person name="Van de Peer Y."/>
            <person name="Proost S."/>
            <person name="Cook D.R."/>
            <person name="Meyers B.C."/>
            <person name="Spannagl M."/>
            <person name="Cheung F."/>
            <person name="De Mita S."/>
            <person name="Krishnakumar V."/>
            <person name="Gundlach H."/>
            <person name="Zhou S."/>
            <person name="Mudge J."/>
            <person name="Bharti A.K."/>
            <person name="Murray J.D."/>
            <person name="Naoumkina M.A."/>
            <person name="Rosen B."/>
            <person name="Silverstein K.A."/>
            <person name="Tang H."/>
            <person name="Rombauts S."/>
            <person name="Zhao P.X."/>
            <person name="Zhou P."/>
            <person name="Barbe V."/>
            <person name="Bardou P."/>
            <person name="Bechner M."/>
            <person name="Bellec A."/>
            <person name="Berger A."/>
            <person name="Berges H."/>
            <person name="Bidwell S."/>
            <person name="Bisseling T."/>
            <person name="Choisne N."/>
            <person name="Couloux A."/>
            <person name="Denny R."/>
            <person name="Deshpande S."/>
            <person name="Dai X."/>
            <person name="Doyle J.J."/>
            <person name="Dudez A.M."/>
            <person name="Farmer A.D."/>
            <person name="Fouteau S."/>
            <person name="Franken C."/>
            <person name="Gibelin C."/>
            <person name="Gish J."/>
            <person name="Goldstein S."/>
            <person name="Gonzalez A.J."/>
            <person name="Green P.J."/>
            <person name="Hallab A."/>
            <person name="Hartog M."/>
            <person name="Hua A."/>
            <person name="Humphray S.J."/>
            <person name="Jeong D.H."/>
            <person name="Jing Y."/>
            <person name="Jocker A."/>
            <person name="Kenton S.M."/>
            <person name="Kim D.J."/>
            <person name="Klee K."/>
            <person name="Lai H."/>
            <person name="Lang C."/>
            <person name="Lin S."/>
            <person name="Macmil S.L."/>
            <person name="Magdelenat G."/>
            <person name="Matthews L."/>
            <person name="McCorrison J."/>
            <person name="Monaghan E.L."/>
            <person name="Mun J.H."/>
            <person name="Najar F.Z."/>
            <person name="Nicholson C."/>
            <person name="Noirot C."/>
            <person name="O'Bleness M."/>
            <person name="Paule C.R."/>
            <person name="Poulain J."/>
            <person name="Prion F."/>
            <person name="Qin B."/>
            <person name="Qu C."/>
            <person name="Retzel E.F."/>
            <person name="Riddle C."/>
            <person name="Sallet E."/>
            <person name="Samain S."/>
            <person name="Samson N."/>
            <person name="Sanders I."/>
            <person name="Saurat O."/>
            <person name="Scarpelli C."/>
            <person name="Schiex T."/>
            <person name="Segurens B."/>
            <person name="Severin A.J."/>
            <person name="Sherrier D.J."/>
            <person name="Shi R."/>
            <person name="Sims S."/>
            <person name="Singer S.R."/>
            <person name="Sinharoy S."/>
            <person name="Sterck L."/>
            <person name="Viollet A."/>
            <person name="Wang B.B."/>
            <person name="Wang K."/>
            <person name="Wang M."/>
            <person name="Wang X."/>
            <person name="Warfsmann J."/>
            <person name="Weissenbach J."/>
            <person name="White D.D."/>
            <person name="White J.D."/>
            <person name="Wiley G.B."/>
            <person name="Wincker P."/>
            <person name="Xing Y."/>
            <person name="Yang L."/>
            <person name="Yao Z."/>
            <person name="Ying F."/>
            <person name="Zhai J."/>
            <person name="Zhou L."/>
            <person name="Zuber A."/>
            <person name="Denarie J."/>
            <person name="Dixon R.A."/>
            <person name="May G.D."/>
            <person name="Schwartz D.C."/>
            <person name="Rogers J."/>
            <person name="Quetier F."/>
            <person name="Town C.D."/>
            <person name="Roe B.A."/>
        </authorList>
    </citation>
    <scope>NUCLEOTIDE SEQUENCE [LARGE SCALE GENOMIC DNA]</scope>
    <source>
        <strain evidence="1">A17</strain>
        <strain evidence="3 4">cv. Jemalong A17</strain>
    </source>
</reference>
<evidence type="ECO:0000313" key="4">
    <source>
        <dbReference type="Proteomes" id="UP000002051"/>
    </source>
</evidence>
<organism evidence="1 4">
    <name type="scientific">Medicago truncatula</name>
    <name type="common">Barrel medic</name>
    <name type="synonym">Medicago tribuloides</name>
    <dbReference type="NCBI Taxonomy" id="3880"/>
    <lineage>
        <taxon>Eukaryota</taxon>
        <taxon>Viridiplantae</taxon>
        <taxon>Streptophyta</taxon>
        <taxon>Embryophyta</taxon>
        <taxon>Tracheophyta</taxon>
        <taxon>Spermatophyta</taxon>
        <taxon>Magnoliopsida</taxon>
        <taxon>eudicotyledons</taxon>
        <taxon>Gunneridae</taxon>
        <taxon>Pentapetalae</taxon>
        <taxon>rosids</taxon>
        <taxon>fabids</taxon>
        <taxon>Fabales</taxon>
        <taxon>Fabaceae</taxon>
        <taxon>Papilionoideae</taxon>
        <taxon>50 kb inversion clade</taxon>
        <taxon>NPAAA clade</taxon>
        <taxon>Hologalegina</taxon>
        <taxon>IRL clade</taxon>
        <taxon>Trifolieae</taxon>
        <taxon>Medicago</taxon>
    </lineage>
</organism>
<dbReference type="Proteomes" id="UP000002051">
    <property type="component" value="Chromosome 2"/>
</dbReference>
<dbReference type="KEGG" id="mtr:25488114"/>
<dbReference type="EMBL" id="PSQE01000002">
    <property type="protein sequence ID" value="RHN73189.1"/>
    <property type="molecule type" value="Genomic_DNA"/>
</dbReference>
<evidence type="ECO:0000313" key="1">
    <source>
        <dbReference type="EMBL" id="KEH37241.1"/>
    </source>
</evidence>
<sequence>MRLMSGGRKKQLENPQYGKFRQKGLPFYIELTTLFKDMVDTRQVALVPSSGIPPNGTDENNNVHRLCFESGGIDIEEGYGDTDLLEGAIAGVGAYFQDINFSTSRGNVSDTCSMKRRRVGSFDRTEKKKNIKVSDAERIADALSRIASVCESRTAAMKALIVPATSIPEVIAELNCIEVIGIDLDWHSRCCQLMLFKPAREMFVALQGLGNEQSLLNWLKYAAYTPLPFMKEVDWSMF</sequence>
<dbReference type="OrthoDB" id="1413838at2759"/>